<evidence type="ECO:0000313" key="1">
    <source>
        <dbReference type="EMBL" id="EKC59665.1"/>
    </source>
</evidence>
<comment type="caution">
    <text evidence="1">The sequence shown here is derived from an EMBL/GenBank/DDBJ whole genome shotgun (WGS) entry which is preliminary data.</text>
</comment>
<name>K1T0S6_9ZZZZ</name>
<organism evidence="1">
    <name type="scientific">human gut metagenome</name>
    <dbReference type="NCBI Taxonomy" id="408170"/>
    <lineage>
        <taxon>unclassified sequences</taxon>
        <taxon>metagenomes</taxon>
        <taxon>organismal metagenomes</taxon>
    </lineage>
</organism>
<gene>
    <name evidence="1" type="ORF">OBE_09381</name>
</gene>
<protein>
    <submittedName>
        <fullName evidence="1">Uncharacterized protein</fullName>
    </submittedName>
</protein>
<dbReference type="SUPFAM" id="SSF53448">
    <property type="entry name" value="Nucleotide-diphospho-sugar transferases"/>
    <property type="match status" value="1"/>
</dbReference>
<dbReference type="EMBL" id="AJWZ01006474">
    <property type="protein sequence ID" value="EKC59665.1"/>
    <property type="molecule type" value="Genomic_DNA"/>
</dbReference>
<accession>K1T0S6</accession>
<dbReference type="InterPro" id="IPR029044">
    <property type="entry name" value="Nucleotide-diphossugar_trans"/>
</dbReference>
<proteinExistence type="predicted"/>
<dbReference type="AlphaFoldDB" id="K1T0S6"/>
<reference evidence="1" key="1">
    <citation type="journal article" date="2013" name="Environ. Microbiol.">
        <title>Microbiota from the distal guts of lean and obese adolescents exhibit partial functional redundancy besides clear differences in community structure.</title>
        <authorList>
            <person name="Ferrer M."/>
            <person name="Ruiz A."/>
            <person name="Lanza F."/>
            <person name="Haange S.B."/>
            <person name="Oberbach A."/>
            <person name="Till H."/>
            <person name="Bargiela R."/>
            <person name="Campoy C."/>
            <person name="Segura M.T."/>
            <person name="Richter M."/>
            <person name="von Bergen M."/>
            <person name="Seifert J."/>
            <person name="Suarez A."/>
        </authorList>
    </citation>
    <scope>NUCLEOTIDE SEQUENCE</scope>
</reference>
<sequence>TAVPEPYAAQLSQAGIRVIACPFDNYRFEADLDWSLAYYKLCAMQYLLETEHYENYLMLDSDTFTQRGYQDIWREAAEAVLLYQVPHAASQPMTARISHTYDELWPEGAPHVLTHFGGEFVAGSTARLQDFMAECRNVFDRMQQTGVRSQDGDEAILDAAAYRSQLAGKPVRAANAYVFRYWLGGHFYYVSTNYCCDPVCVLHLPGKAKMRQLTVLYHKYTRSGRMSENQTVWRLCCLPAARPPLLRSLWVRLRAKIGI</sequence>
<feature type="non-terminal residue" evidence="1">
    <location>
        <position position="1"/>
    </location>
</feature>